<keyword evidence="4" id="KW-1185">Reference proteome</keyword>
<feature type="region of interest" description="Disordered" evidence="1">
    <location>
        <begin position="318"/>
        <end position="412"/>
    </location>
</feature>
<reference evidence="4" key="1">
    <citation type="journal article" date="2019" name="Int. J. Syst. Evol. Microbiol.">
        <title>The Global Catalogue of Microorganisms (GCM) 10K type strain sequencing project: providing services to taxonomists for standard genome sequencing and annotation.</title>
        <authorList>
            <consortium name="The Broad Institute Genomics Platform"/>
            <consortium name="The Broad Institute Genome Sequencing Center for Infectious Disease"/>
            <person name="Wu L."/>
            <person name="Ma J."/>
        </authorList>
    </citation>
    <scope>NUCLEOTIDE SEQUENCE [LARGE SCALE GENOMIC DNA]</scope>
    <source>
        <strain evidence="4">JCM 17808</strain>
    </source>
</reference>
<dbReference type="EMBL" id="BAABGL010000036">
    <property type="protein sequence ID" value="GAA4396209.1"/>
    <property type="molecule type" value="Genomic_DNA"/>
</dbReference>
<evidence type="ECO:0000256" key="2">
    <source>
        <dbReference type="SAM" id="Phobius"/>
    </source>
</evidence>
<keyword evidence="2" id="KW-1133">Transmembrane helix</keyword>
<evidence type="ECO:0008006" key="5">
    <source>
        <dbReference type="Google" id="ProtNLM"/>
    </source>
</evidence>
<evidence type="ECO:0000313" key="4">
    <source>
        <dbReference type="Proteomes" id="UP001500642"/>
    </source>
</evidence>
<feature type="compositionally biased region" description="Basic and acidic residues" evidence="1">
    <location>
        <begin position="397"/>
        <end position="412"/>
    </location>
</feature>
<feature type="compositionally biased region" description="Polar residues" evidence="1">
    <location>
        <begin position="319"/>
        <end position="328"/>
    </location>
</feature>
<proteinExistence type="predicted"/>
<feature type="compositionally biased region" description="Basic and acidic residues" evidence="1">
    <location>
        <begin position="348"/>
        <end position="367"/>
    </location>
</feature>
<feature type="transmembrane region" description="Helical" evidence="2">
    <location>
        <begin position="48"/>
        <end position="71"/>
    </location>
</feature>
<keyword evidence="2" id="KW-0812">Transmembrane</keyword>
<accession>A0ABP8JU69</accession>
<protein>
    <recommendedName>
        <fullName evidence="5">5-bromo-4-chloroindolyl phosphate hydrolysis protein</fullName>
    </recommendedName>
</protein>
<name>A0ABP8JU69_9MICO</name>
<dbReference type="Proteomes" id="UP001500642">
    <property type="component" value="Unassembled WGS sequence"/>
</dbReference>
<gene>
    <name evidence="3" type="ORF">GCM10023167_27310</name>
</gene>
<organism evidence="3 4">
    <name type="scientific">Brevibacterium pityocampae</name>
    <dbReference type="NCBI Taxonomy" id="506594"/>
    <lineage>
        <taxon>Bacteria</taxon>
        <taxon>Bacillati</taxon>
        <taxon>Actinomycetota</taxon>
        <taxon>Actinomycetes</taxon>
        <taxon>Micrococcales</taxon>
        <taxon>Brevibacteriaceae</taxon>
        <taxon>Brevibacterium</taxon>
    </lineage>
</organism>
<evidence type="ECO:0000256" key="1">
    <source>
        <dbReference type="SAM" id="MobiDB-lite"/>
    </source>
</evidence>
<feature type="transmembrane region" description="Helical" evidence="2">
    <location>
        <begin position="77"/>
        <end position="101"/>
    </location>
</feature>
<sequence length="412" mass="44752">MYRILVPDSVPSSVVSTWLARGYRVSVGSPAPTFVSPAMNRNLIRSNFIYRTTAGAGLTATGLAALPTAVIALAGDIVAAGVVTTGVFGAITAVSAGWTGLKYRRDPKRLSKKDKEAAAAARWITPTDLGWIPGLTSGQDTDEQRLFHLAVTTARRIAQTRAWTHPILQDHVARVDLDHAVASIGTRLQELVELRSELESVREPQTSARIDTYLTKLATAFRSMADRVVAMHEYYEHLLDLDRQLTVLAHTEQSKVLGDRVLDVLSRTADDESADWRFRELNIEAESHADVIKGLLSELEETAEEFDDLDDLDRRLAQAQKSGAQQSEAAPVGAGPARGSGSSTAEARAADRDHTGRDHADGVDGGRHHSVQHTADRSDRGPAALEPGAEPVFDLSAELRRQAGDLHREPRD</sequence>
<comment type="caution">
    <text evidence="3">The sequence shown here is derived from an EMBL/GenBank/DDBJ whole genome shotgun (WGS) entry which is preliminary data.</text>
</comment>
<keyword evidence="2" id="KW-0472">Membrane</keyword>
<evidence type="ECO:0000313" key="3">
    <source>
        <dbReference type="EMBL" id="GAA4396209.1"/>
    </source>
</evidence>